<dbReference type="RefSeq" id="XP_068370177.1">
    <property type="nucleotide sequence ID" value="XM_068496828.1"/>
</dbReference>
<dbReference type="SUPFAM" id="SSF55797">
    <property type="entry name" value="PR-1-like"/>
    <property type="match status" value="1"/>
</dbReference>
<reference evidence="3" key="1">
    <citation type="submission" date="2016-10" db="EMBL/GenBank/DDBJ databases">
        <authorList>
            <person name="Benchimol M."/>
            <person name="Almeida L.G."/>
            <person name="Vasconcelos A.T."/>
            <person name="Perreira-Neves A."/>
            <person name="Rosa I.A."/>
            <person name="Tasca T."/>
            <person name="Bogo M.R."/>
            <person name="de Souza W."/>
        </authorList>
    </citation>
    <scope>NUCLEOTIDE SEQUENCE [LARGE SCALE GENOMIC DNA]</scope>
    <source>
        <strain evidence="3">K</strain>
    </source>
</reference>
<comment type="caution">
    <text evidence="3">The sequence shown here is derived from an EMBL/GenBank/DDBJ whole genome shotgun (WGS) entry which is preliminary data.</text>
</comment>
<dbReference type="GeneID" id="94831532"/>
<dbReference type="VEuPathDB" id="TrichDB:TRFO_12750"/>
<dbReference type="Pfam" id="PF00188">
    <property type="entry name" value="CAP"/>
    <property type="match status" value="1"/>
</dbReference>
<feature type="domain" description="SCP" evidence="2">
    <location>
        <begin position="39"/>
        <end position="120"/>
    </location>
</feature>
<dbReference type="InterPro" id="IPR035940">
    <property type="entry name" value="CAP_sf"/>
</dbReference>
<feature type="compositionally biased region" description="Basic residues" evidence="1">
    <location>
        <begin position="8"/>
        <end position="25"/>
    </location>
</feature>
<gene>
    <name evidence="3" type="ORF">TRFO_12750</name>
</gene>
<dbReference type="Gene3D" id="3.40.33.10">
    <property type="entry name" value="CAP"/>
    <property type="match status" value="1"/>
</dbReference>
<sequence length="146" mass="16789">MEQETSHSHRRHSSQKMHSLYHKNSSHISHSTIEPSKIFDLINQVRASMKLTELRPNKTLSNVAQSIAYSKPYNLNFDGSGYSIVSMNTICKSVKTSNPEKLMKEWMLDYKYRSILLSPGNYAAIEVYPHEEGRKKITIVIASVFR</sequence>
<organism evidence="3 4">
    <name type="scientific">Tritrichomonas foetus</name>
    <dbReference type="NCBI Taxonomy" id="1144522"/>
    <lineage>
        <taxon>Eukaryota</taxon>
        <taxon>Metamonada</taxon>
        <taxon>Parabasalia</taxon>
        <taxon>Tritrichomonadida</taxon>
        <taxon>Tritrichomonadidae</taxon>
        <taxon>Tritrichomonas</taxon>
    </lineage>
</organism>
<keyword evidence="4" id="KW-1185">Reference proteome</keyword>
<accession>A0A1J4L0J9</accession>
<name>A0A1J4L0J9_9EUKA</name>
<dbReference type="InterPro" id="IPR014044">
    <property type="entry name" value="CAP_dom"/>
</dbReference>
<proteinExistence type="predicted"/>
<dbReference type="Proteomes" id="UP000179807">
    <property type="component" value="Unassembled WGS sequence"/>
</dbReference>
<feature type="region of interest" description="Disordered" evidence="1">
    <location>
        <begin position="1"/>
        <end position="29"/>
    </location>
</feature>
<protein>
    <recommendedName>
        <fullName evidence="2">SCP domain-containing protein</fullName>
    </recommendedName>
</protein>
<evidence type="ECO:0000313" key="3">
    <source>
        <dbReference type="EMBL" id="OHT17041.1"/>
    </source>
</evidence>
<evidence type="ECO:0000256" key="1">
    <source>
        <dbReference type="SAM" id="MobiDB-lite"/>
    </source>
</evidence>
<evidence type="ECO:0000259" key="2">
    <source>
        <dbReference type="Pfam" id="PF00188"/>
    </source>
</evidence>
<dbReference type="EMBL" id="MLAK01000046">
    <property type="protein sequence ID" value="OHT17041.1"/>
    <property type="molecule type" value="Genomic_DNA"/>
</dbReference>
<evidence type="ECO:0000313" key="4">
    <source>
        <dbReference type="Proteomes" id="UP000179807"/>
    </source>
</evidence>
<dbReference type="AlphaFoldDB" id="A0A1J4L0J9"/>